<dbReference type="PANTHER" id="PTHR11096:SF0">
    <property type="entry name" value="RNA 3'-TERMINAL PHOSPHATE CYCLASE"/>
    <property type="match status" value="1"/>
</dbReference>
<evidence type="ECO:0000259" key="7">
    <source>
        <dbReference type="Pfam" id="PF01137"/>
    </source>
</evidence>
<dbReference type="InterPro" id="IPR023797">
    <property type="entry name" value="RNA3'_phos_cyclase_dom"/>
</dbReference>
<dbReference type="SUPFAM" id="SSF55205">
    <property type="entry name" value="EPT/RTPC-like"/>
    <property type="match status" value="1"/>
</dbReference>
<dbReference type="GO" id="GO:0006396">
    <property type="term" value="P:RNA processing"/>
    <property type="evidence" value="ECO:0007669"/>
    <property type="project" value="UniProtKB-UniRule"/>
</dbReference>
<accession>A0A517MWH9</accession>
<keyword evidence="2 5" id="KW-0436">Ligase</keyword>
<comment type="similarity">
    <text evidence="1 5">Belongs to the RNA 3'-terminal cyclase family. Type 1 subfamily.</text>
</comment>
<evidence type="ECO:0000313" key="10">
    <source>
        <dbReference type="Proteomes" id="UP000319852"/>
    </source>
</evidence>
<feature type="domain" description="RNA 3'-terminal phosphate cyclase insert" evidence="8">
    <location>
        <begin position="185"/>
        <end position="277"/>
    </location>
</feature>
<evidence type="ECO:0000256" key="5">
    <source>
        <dbReference type="HAMAP-Rule" id="MF_00200"/>
    </source>
</evidence>
<dbReference type="GO" id="GO:0003963">
    <property type="term" value="F:RNA-3'-phosphate cyclase activity"/>
    <property type="evidence" value="ECO:0007669"/>
    <property type="project" value="UniProtKB-UniRule"/>
</dbReference>
<dbReference type="NCBIfam" id="NF003246">
    <property type="entry name" value="PRK04204.1-2"/>
    <property type="match status" value="1"/>
</dbReference>
<dbReference type="InterPro" id="IPR017770">
    <property type="entry name" value="RNA3'_term_phos_cyc_type_1"/>
</dbReference>
<sequence>MPTNAILINGSQGEGGGQILRSSLALALVTGQSVQIEGIRAGRDKPGLMRQHLTAVRAAVEIGQAEVDGDEIGSQSIRFQPQAIKPGDYKFSVGTAGSATLVLQTVLPALMIAEQPSELILEGGTHNPWSPPYDFLEHAYFPLLRKMGANVTAGLEQYGFYPAGGGRFSVAITPAAELRGLQLEKRGEILQRSATALVANLSRRIAQREIDTAADKLNWAPNCLHVQEVNNSAGPGNIVMIELHSENVREVFTGFGRPGVKAEHVANNAVKQVRDYLATDAPVGPYLADQLLLPLGIAAWKDKQRSQFRTLPLSRHSITHIRILQQLLGIPISVEKEGGVCTVIIGSN</sequence>
<dbReference type="EC" id="6.5.1.4" evidence="5 6"/>
<organism evidence="9 10">
    <name type="scientific">Adhaeretor mobilis</name>
    <dbReference type="NCBI Taxonomy" id="1930276"/>
    <lineage>
        <taxon>Bacteria</taxon>
        <taxon>Pseudomonadati</taxon>
        <taxon>Planctomycetota</taxon>
        <taxon>Planctomycetia</taxon>
        <taxon>Pirellulales</taxon>
        <taxon>Lacipirellulaceae</taxon>
        <taxon>Adhaeretor</taxon>
    </lineage>
</organism>
<evidence type="ECO:0000313" key="9">
    <source>
        <dbReference type="EMBL" id="QDS99236.1"/>
    </source>
</evidence>
<dbReference type="PANTHER" id="PTHR11096">
    <property type="entry name" value="RNA 3' TERMINAL PHOSPHATE CYCLASE"/>
    <property type="match status" value="1"/>
</dbReference>
<evidence type="ECO:0000256" key="1">
    <source>
        <dbReference type="ARBA" id="ARBA00009206"/>
    </source>
</evidence>
<keyword evidence="5" id="KW-0067">ATP-binding</keyword>
<comment type="subcellular location">
    <subcellularLocation>
        <location evidence="5">Cytoplasm</location>
    </subcellularLocation>
</comment>
<gene>
    <name evidence="5 9" type="primary">rtcA</name>
    <name evidence="9" type="ORF">HG15A2_25580</name>
</gene>
<reference evidence="9 10" key="1">
    <citation type="submission" date="2019-02" db="EMBL/GenBank/DDBJ databases">
        <title>Deep-cultivation of Planctomycetes and their phenomic and genomic characterization uncovers novel biology.</title>
        <authorList>
            <person name="Wiegand S."/>
            <person name="Jogler M."/>
            <person name="Boedeker C."/>
            <person name="Pinto D."/>
            <person name="Vollmers J."/>
            <person name="Rivas-Marin E."/>
            <person name="Kohn T."/>
            <person name="Peeters S.H."/>
            <person name="Heuer A."/>
            <person name="Rast P."/>
            <person name="Oberbeckmann S."/>
            <person name="Bunk B."/>
            <person name="Jeske O."/>
            <person name="Meyerdierks A."/>
            <person name="Storesund J.E."/>
            <person name="Kallscheuer N."/>
            <person name="Luecker S."/>
            <person name="Lage O.M."/>
            <person name="Pohl T."/>
            <person name="Merkel B.J."/>
            <person name="Hornburger P."/>
            <person name="Mueller R.-W."/>
            <person name="Bruemmer F."/>
            <person name="Labrenz M."/>
            <person name="Spormann A.M."/>
            <person name="Op den Camp H."/>
            <person name="Overmann J."/>
            <person name="Amann R."/>
            <person name="Jetten M.S.M."/>
            <person name="Mascher T."/>
            <person name="Medema M.H."/>
            <person name="Devos D.P."/>
            <person name="Kaster A.-K."/>
            <person name="Ovreas L."/>
            <person name="Rohde M."/>
            <person name="Galperin M.Y."/>
            <person name="Jogler C."/>
        </authorList>
    </citation>
    <scope>NUCLEOTIDE SEQUENCE [LARGE SCALE GENOMIC DNA]</scope>
    <source>
        <strain evidence="9 10">HG15A2</strain>
    </source>
</reference>
<dbReference type="RefSeq" id="WP_246117717.1">
    <property type="nucleotide sequence ID" value="NZ_CP036263.1"/>
</dbReference>
<dbReference type="Proteomes" id="UP000319852">
    <property type="component" value="Chromosome"/>
</dbReference>
<keyword evidence="5" id="KW-0963">Cytoplasm</keyword>
<dbReference type="Gene3D" id="3.65.10.20">
    <property type="entry name" value="RNA 3'-terminal phosphate cyclase domain"/>
    <property type="match status" value="1"/>
</dbReference>
<keyword evidence="3 5" id="KW-0547">Nucleotide-binding</keyword>
<dbReference type="KEGG" id="amob:HG15A2_25580"/>
<dbReference type="InterPro" id="IPR013792">
    <property type="entry name" value="RNA3'P_cycl/enolpyr_Trfase_a/b"/>
</dbReference>
<protein>
    <recommendedName>
        <fullName evidence="5 6">RNA 3'-terminal phosphate cyclase</fullName>
        <shortName evidence="5">RNA cyclase</shortName>
        <shortName evidence="5">RNA-3'-phosphate cyclase</shortName>
        <ecNumber evidence="5 6">6.5.1.4</ecNumber>
    </recommendedName>
</protein>
<dbReference type="InterPro" id="IPR000228">
    <property type="entry name" value="RNA3'_term_phos_cyc"/>
</dbReference>
<evidence type="ECO:0000256" key="4">
    <source>
        <dbReference type="ARBA" id="ARBA00024481"/>
    </source>
</evidence>
<evidence type="ECO:0000259" key="8">
    <source>
        <dbReference type="Pfam" id="PF05189"/>
    </source>
</evidence>
<evidence type="ECO:0000256" key="2">
    <source>
        <dbReference type="ARBA" id="ARBA00022598"/>
    </source>
</evidence>
<dbReference type="Gene3D" id="3.30.360.20">
    <property type="entry name" value="RNA 3'-terminal phosphate cyclase, insert domain"/>
    <property type="match status" value="1"/>
</dbReference>
<dbReference type="EMBL" id="CP036263">
    <property type="protein sequence ID" value="QDS99236.1"/>
    <property type="molecule type" value="Genomic_DNA"/>
</dbReference>
<keyword evidence="10" id="KW-1185">Reference proteome</keyword>
<comment type="catalytic activity">
    <reaction evidence="4 5">
        <text>a 3'-end 3'-phospho-ribonucleotide-RNA + ATP = a 3'-end 2',3'-cyclophospho-ribonucleotide-RNA + AMP + diphosphate</text>
        <dbReference type="Rhea" id="RHEA:23976"/>
        <dbReference type="Rhea" id="RHEA-COMP:10463"/>
        <dbReference type="Rhea" id="RHEA-COMP:10464"/>
        <dbReference type="ChEBI" id="CHEBI:30616"/>
        <dbReference type="ChEBI" id="CHEBI:33019"/>
        <dbReference type="ChEBI" id="CHEBI:83062"/>
        <dbReference type="ChEBI" id="CHEBI:83064"/>
        <dbReference type="ChEBI" id="CHEBI:456215"/>
        <dbReference type="EC" id="6.5.1.4"/>
    </reaction>
</comment>
<evidence type="ECO:0000256" key="3">
    <source>
        <dbReference type="ARBA" id="ARBA00022741"/>
    </source>
</evidence>
<feature type="binding site" evidence="5">
    <location>
        <position position="104"/>
    </location>
    <ligand>
        <name>ATP</name>
        <dbReference type="ChEBI" id="CHEBI:30616"/>
    </ligand>
</feature>
<dbReference type="Pfam" id="PF05189">
    <property type="entry name" value="RTC_insert"/>
    <property type="match status" value="1"/>
</dbReference>
<dbReference type="GO" id="GO:0005524">
    <property type="term" value="F:ATP binding"/>
    <property type="evidence" value="ECO:0007669"/>
    <property type="project" value="UniProtKB-KW"/>
</dbReference>
<evidence type="ECO:0000256" key="6">
    <source>
        <dbReference type="NCBIfam" id="TIGR03399"/>
    </source>
</evidence>
<dbReference type="InterPro" id="IPR037136">
    <property type="entry name" value="RNA3'_phos_cyclase_dom_sf"/>
</dbReference>
<comment type="function">
    <text evidence="5">Catalyzes the conversion of 3'-phosphate to a 2',3'-cyclic phosphodiester at the end of RNA. The mechanism of action of the enzyme occurs in 3 steps: (A) adenylation of the enzyme by ATP; (B) transfer of adenylate to an RNA-N3'P to produce RNA-N3'PP5'A; (C) and attack of the adjacent 2'-hydroxyl on the 3'-phosphorus in the diester linkage to produce the cyclic end product. The biological role of this enzyme is unknown but it is likely to function in some aspects of cellular RNA processing.</text>
</comment>
<feature type="domain" description="RNA 3'-terminal phosphate cyclase" evidence="7">
    <location>
        <begin position="13"/>
        <end position="333"/>
    </location>
</feature>
<dbReference type="InterPro" id="IPR013791">
    <property type="entry name" value="RNA3'-term_phos_cycl_insert"/>
</dbReference>
<dbReference type="SUPFAM" id="SSF52913">
    <property type="entry name" value="RNA 3'-terminal phosphate cyclase, RPTC, insert domain"/>
    <property type="match status" value="1"/>
</dbReference>
<proteinExistence type="inferred from homology"/>
<dbReference type="Pfam" id="PF01137">
    <property type="entry name" value="RTC"/>
    <property type="match status" value="1"/>
</dbReference>
<feature type="active site" description="Tele-AMP-histidine intermediate" evidence="5">
    <location>
        <position position="316"/>
    </location>
</feature>
<dbReference type="NCBIfam" id="TIGR03399">
    <property type="entry name" value="RNA_3prim_cycl"/>
    <property type="match status" value="1"/>
</dbReference>
<dbReference type="AlphaFoldDB" id="A0A517MWH9"/>
<dbReference type="InterPro" id="IPR036553">
    <property type="entry name" value="RPTC_insert"/>
</dbReference>
<feature type="binding site" evidence="5">
    <location>
        <begin position="286"/>
        <end position="290"/>
    </location>
    <ligand>
        <name>ATP</name>
        <dbReference type="ChEBI" id="CHEBI:30616"/>
    </ligand>
</feature>
<dbReference type="GO" id="GO:0005737">
    <property type="term" value="C:cytoplasm"/>
    <property type="evidence" value="ECO:0007669"/>
    <property type="project" value="UniProtKB-SubCell"/>
</dbReference>
<name>A0A517MWH9_9BACT</name>
<dbReference type="PIRSF" id="PIRSF005378">
    <property type="entry name" value="RNA3'_term_phos_cycl_euk"/>
    <property type="match status" value="1"/>
</dbReference>
<dbReference type="HAMAP" id="MF_00200">
    <property type="entry name" value="RTC"/>
    <property type="match status" value="1"/>
</dbReference>